<dbReference type="AlphaFoldDB" id="F6HN16"/>
<keyword evidence="3" id="KW-1185">Reference proteome</keyword>
<dbReference type="PaxDb" id="29760-VIT_18s0001g05210.t01"/>
<evidence type="ECO:0000256" key="1">
    <source>
        <dbReference type="SAM" id="MobiDB-lite"/>
    </source>
</evidence>
<proteinExistence type="predicted"/>
<evidence type="ECO:0000313" key="3">
    <source>
        <dbReference type="Proteomes" id="UP000009183"/>
    </source>
</evidence>
<accession>F6HN16</accession>
<evidence type="ECO:0000313" key="2">
    <source>
        <dbReference type="EMBL" id="CCB56071.1"/>
    </source>
</evidence>
<protein>
    <submittedName>
        <fullName evidence="2">Uncharacterized protein</fullName>
    </submittedName>
</protein>
<gene>
    <name evidence="2" type="ordered locus">VIT_18s0001g05210</name>
</gene>
<sequence>MACHTSAGFQIAVGTREQTSEDVSKG</sequence>
<reference evidence="3" key="1">
    <citation type="journal article" date="2007" name="Nature">
        <title>The grapevine genome sequence suggests ancestral hexaploidization in major angiosperm phyla.</title>
        <authorList>
            <consortium name="The French-Italian Public Consortium for Grapevine Genome Characterization."/>
            <person name="Jaillon O."/>
            <person name="Aury J.-M."/>
            <person name="Noel B."/>
            <person name="Policriti A."/>
            <person name="Clepet C."/>
            <person name="Casagrande A."/>
            <person name="Choisne N."/>
            <person name="Aubourg S."/>
            <person name="Vitulo N."/>
            <person name="Jubin C."/>
            <person name="Vezzi A."/>
            <person name="Legeai F."/>
            <person name="Hugueney P."/>
            <person name="Dasilva C."/>
            <person name="Horner D."/>
            <person name="Mica E."/>
            <person name="Jublot D."/>
            <person name="Poulain J."/>
            <person name="Bruyere C."/>
            <person name="Billault A."/>
            <person name="Segurens B."/>
            <person name="Gouyvenoux M."/>
            <person name="Ugarte E."/>
            <person name="Cattonaro F."/>
            <person name="Anthouard V."/>
            <person name="Vico V."/>
            <person name="Del Fabbro C."/>
            <person name="Alaux M."/>
            <person name="Di Gaspero G."/>
            <person name="Dumas V."/>
            <person name="Felice N."/>
            <person name="Paillard S."/>
            <person name="Juman I."/>
            <person name="Moroldo M."/>
            <person name="Scalabrin S."/>
            <person name="Canaguier A."/>
            <person name="Le Clainche I."/>
            <person name="Malacrida G."/>
            <person name="Durand E."/>
            <person name="Pesole G."/>
            <person name="Laucou V."/>
            <person name="Chatelet P."/>
            <person name="Merdinoglu D."/>
            <person name="Delledonne M."/>
            <person name="Pezzotti M."/>
            <person name="Lecharny A."/>
            <person name="Scarpelli C."/>
            <person name="Artiguenave F."/>
            <person name="Pe M.E."/>
            <person name="Valle G."/>
            <person name="Morgante M."/>
            <person name="Caboche M."/>
            <person name="Adam-Blondon A.-F."/>
            <person name="Weissenbach J."/>
            <person name="Quetier F."/>
            <person name="Wincker P."/>
        </authorList>
    </citation>
    <scope>NUCLEOTIDE SEQUENCE [LARGE SCALE GENOMIC DNA]</scope>
    <source>
        <strain evidence="3">cv. Pinot noir / PN40024</strain>
    </source>
</reference>
<feature type="region of interest" description="Disordered" evidence="1">
    <location>
        <begin position="1"/>
        <end position="26"/>
    </location>
</feature>
<dbReference type="Proteomes" id="UP000009183">
    <property type="component" value="Chromosome 18, unordered"/>
</dbReference>
<name>F6HN16_VITVI</name>
<organism evidence="2 3">
    <name type="scientific">Vitis vinifera</name>
    <name type="common">Grape</name>
    <dbReference type="NCBI Taxonomy" id="29760"/>
    <lineage>
        <taxon>Eukaryota</taxon>
        <taxon>Viridiplantae</taxon>
        <taxon>Streptophyta</taxon>
        <taxon>Embryophyta</taxon>
        <taxon>Tracheophyta</taxon>
        <taxon>Spermatophyta</taxon>
        <taxon>Magnoliopsida</taxon>
        <taxon>eudicotyledons</taxon>
        <taxon>Gunneridae</taxon>
        <taxon>Pentapetalae</taxon>
        <taxon>rosids</taxon>
        <taxon>Vitales</taxon>
        <taxon>Vitaceae</taxon>
        <taxon>Viteae</taxon>
        <taxon>Vitis</taxon>
    </lineage>
</organism>
<dbReference type="STRING" id="29760.F6HN16"/>
<dbReference type="HOGENOM" id="CLU_3417737_0_0_1"/>
<dbReference type="InParanoid" id="F6HN16"/>
<dbReference type="EMBL" id="FN595996">
    <property type="protein sequence ID" value="CCB56071.1"/>
    <property type="molecule type" value="Genomic_DNA"/>
</dbReference>